<dbReference type="GO" id="GO:0007015">
    <property type="term" value="P:actin filament organization"/>
    <property type="evidence" value="ECO:0007669"/>
    <property type="project" value="TreeGrafter"/>
</dbReference>
<reference evidence="2" key="1">
    <citation type="submission" date="2022-08" db="EMBL/GenBank/DDBJ databases">
        <title>Genome sequencing of akame (Lates japonicus).</title>
        <authorList>
            <person name="Hashiguchi Y."/>
            <person name="Takahashi H."/>
        </authorList>
    </citation>
    <scope>NUCLEOTIDE SEQUENCE</scope>
    <source>
        <strain evidence="2">Kochi</strain>
    </source>
</reference>
<keyword evidence="3" id="KW-1185">Reference proteome</keyword>
<dbReference type="SUPFAM" id="SSF48403">
    <property type="entry name" value="Ankyrin repeat"/>
    <property type="match status" value="1"/>
</dbReference>
<proteinExistence type="predicted"/>
<feature type="region of interest" description="Disordered" evidence="1">
    <location>
        <begin position="208"/>
        <end position="384"/>
    </location>
</feature>
<protein>
    <submittedName>
        <fullName evidence="2">A-kinase anchor protein 13-like isoform X1</fullName>
    </submittedName>
</protein>
<dbReference type="AlphaFoldDB" id="A0AAD3RGI7"/>
<dbReference type="SMART" id="SM00248">
    <property type="entry name" value="ANK"/>
    <property type="match status" value="2"/>
</dbReference>
<feature type="compositionally biased region" description="Polar residues" evidence="1">
    <location>
        <begin position="458"/>
        <end position="473"/>
    </location>
</feature>
<dbReference type="GO" id="GO:0005856">
    <property type="term" value="C:cytoskeleton"/>
    <property type="evidence" value="ECO:0007669"/>
    <property type="project" value="TreeGrafter"/>
</dbReference>
<dbReference type="GO" id="GO:0000902">
    <property type="term" value="P:cell morphogenesis"/>
    <property type="evidence" value="ECO:0007669"/>
    <property type="project" value="TreeGrafter"/>
</dbReference>
<name>A0AAD3RGI7_LATJO</name>
<sequence length="560" mass="60783">MKLNPQQAPLYGGCVLTVQLDDNDEVCLAEGEEEEEDEVEFYLLFSGSTQRHVSSTLRVSHVTLQAVCPAVSQCQQLSTLLHLAASHGLRTVASFLLQQPGGREALRRTDAQGQTAAHVAERRGHQQLVELFIQYEAFSDIQLEPKEQLHFYPEGRVFQHHANLGTYTLTFPSQRQKEGGAETDSGGGCCSQEEVKELRKLIQLHRDTRGGSDFSGTTTATPVSPAYGLQLSSNGQQESRQDTGLSVVTTENCSTTTEGRGNPPSLEERTQGEYPAVVTHTSCTSGRFSQSQEPGGQRSTPAANPPAGRNRKNKRRTTKTTRRGTESAGNRSTPEASRGTAQGPTKTTGSGPKTEGTVSEPAVASVVSDGGDTRTWCSPGTEETALPIKTGGDGTCGGRKAVALPTTTIIEKQEAEEWEVDVLMCEQPTETETETVPVSPPARQELFTSALETVTHKTVTMGQEQSWDPQESQSDPEEPSQPESMNKSPQSGNRSGPRSPDIEQKPRRQLWRDGGWIGSRLGSPPHGPERLAKTVWYQGENLDQGDSEDSNRKKVNSQSV</sequence>
<comment type="caution">
    <text evidence="2">The sequence shown here is derived from an EMBL/GenBank/DDBJ whole genome shotgun (WGS) entry which is preliminary data.</text>
</comment>
<accession>A0AAD3RGI7</accession>
<feature type="compositionally biased region" description="Basic residues" evidence="1">
    <location>
        <begin position="309"/>
        <end position="322"/>
    </location>
</feature>
<feature type="compositionally biased region" description="Polar residues" evidence="1">
    <location>
        <begin position="481"/>
        <end position="496"/>
    </location>
</feature>
<dbReference type="InterPro" id="IPR002110">
    <property type="entry name" value="Ankyrin_rpt"/>
</dbReference>
<evidence type="ECO:0000313" key="2">
    <source>
        <dbReference type="EMBL" id="GLD67170.1"/>
    </source>
</evidence>
<feature type="compositionally biased region" description="Polar residues" evidence="1">
    <location>
        <begin position="327"/>
        <end position="342"/>
    </location>
</feature>
<dbReference type="Proteomes" id="UP001279410">
    <property type="component" value="Unassembled WGS sequence"/>
</dbReference>
<dbReference type="GO" id="GO:0008017">
    <property type="term" value="F:microtubule binding"/>
    <property type="evidence" value="ECO:0007669"/>
    <property type="project" value="TreeGrafter"/>
</dbReference>
<organism evidence="2 3">
    <name type="scientific">Lates japonicus</name>
    <name type="common">Japanese lates</name>
    <dbReference type="NCBI Taxonomy" id="270547"/>
    <lineage>
        <taxon>Eukaryota</taxon>
        <taxon>Metazoa</taxon>
        <taxon>Chordata</taxon>
        <taxon>Craniata</taxon>
        <taxon>Vertebrata</taxon>
        <taxon>Euteleostomi</taxon>
        <taxon>Actinopterygii</taxon>
        <taxon>Neopterygii</taxon>
        <taxon>Teleostei</taxon>
        <taxon>Neoteleostei</taxon>
        <taxon>Acanthomorphata</taxon>
        <taxon>Carangaria</taxon>
        <taxon>Carangaria incertae sedis</taxon>
        <taxon>Centropomidae</taxon>
        <taxon>Lates</taxon>
    </lineage>
</organism>
<feature type="non-terminal residue" evidence="2">
    <location>
        <position position="560"/>
    </location>
</feature>
<feature type="region of interest" description="Disordered" evidence="1">
    <location>
        <begin position="458"/>
        <end position="560"/>
    </location>
</feature>
<dbReference type="Pfam" id="PF12796">
    <property type="entry name" value="Ank_2"/>
    <property type="match status" value="1"/>
</dbReference>
<dbReference type="InterPro" id="IPR036770">
    <property type="entry name" value="Ankyrin_rpt-contain_sf"/>
</dbReference>
<dbReference type="GO" id="GO:0032587">
    <property type="term" value="C:ruffle membrane"/>
    <property type="evidence" value="ECO:0007669"/>
    <property type="project" value="TreeGrafter"/>
</dbReference>
<dbReference type="Gene3D" id="1.25.40.20">
    <property type="entry name" value="Ankyrin repeat-containing domain"/>
    <property type="match status" value="1"/>
</dbReference>
<feature type="compositionally biased region" description="Low complexity" evidence="1">
    <location>
        <begin position="343"/>
        <end position="357"/>
    </location>
</feature>
<dbReference type="PANTHER" id="PTHR13944">
    <property type="entry name" value="AGAP007712-PA"/>
    <property type="match status" value="1"/>
</dbReference>
<dbReference type="PANTHER" id="PTHR13944:SF20">
    <property type="entry name" value="RHO GUANINE NUCLEOTIDE EXCHANGE FACTOR 2"/>
    <property type="match status" value="1"/>
</dbReference>
<dbReference type="GO" id="GO:0045666">
    <property type="term" value="P:positive regulation of neuron differentiation"/>
    <property type="evidence" value="ECO:0007669"/>
    <property type="project" value="TreeGrafter"/>
</dbReference>
<feature type="compositionally biased region" description="Polar residues" evidence="1">
    <location>
        <begin position="279"/>
        <end position="302"/>
    </location>
</feature>
<evidence type="ECO:0000313" key="3">
    <source>
        <dbReference type="Proteomes" id="UP001279410"/>
    </source>
</evidence>
<dbReference type="InterPro" id="IPR051632">
    <property type="entry name" value="Rho_GEF"/>
</dbReference>
<dbReference type="GO" id="GO:0035023">
    <property type="term" value="P:regulation of Rho protein signal transduction"/>
    <property type="evidence" value="ECO:0007669"/>
    <property type="project" value="TreeGrafter"/>
</dbReference>
<dbReference type="EMBL" id="BRZM01000104">
    <property type="protein sequence ID" value="GLD67170.1"/>
    <property type="molecule type" value="Genomic_DNA"/>
</dbReference>
<feature type="compositionally biased region" description="Polar residues" evidence="1">
    <location>
        <begin position="230"/>
        <end position="259"/>
    </location>
</feature>
<gene>
    <name evidence="2" type="ORF">AKAME5_001853400</name>
</gene>
<evidence type="ECO:0000256" key="1">
    <source>
        <dbReference type="SAM" id="MobiDB-lite"/>
    </source>
</evidence>